<name>A0A131YSL6_RHIAP</name>
<dbReference type="InterPro" id="IPR012674">
    <property type="entry name" value="Calycin"/>
</dbReference>
<reference evidence="2" key="1">
    <citation type="journal article" date="2016" name="Ticks Tick Borne Dis.">
        <title>De novo assembly and annotation of the salivary gland transcriptome of Rhipicephalus appendiculatus male and female ticks during blood feeding.</title>
        <authorList>
            <person name="de Castro M.H."/>
            <person name="de Klerk D."/>
            <person name="Pienaar R."/>
            <person name="Latif A.A."/>
            <person name="Rees D.J."/>
            <person name="Mans B.J."/>
        </authorList>
    </citation>
    <scope>NUCLEOTIDE SEQUENCE</scope>
    <source>
        <tissue evidence="2">Salivary glands</tissue>
    </source>
</reference>
<evidence type="ECO:0000256" key="1">
    <source>
        <dbReference type="SAM" id="SignalP"/>
    </source>
</evidence>
<dbReference type="AlphaFoldDB" id="A0A131YSL6"/>
<feature type="chain" id="PRO_5007285866" evidence="1">
    <location>
        <begin position="22"/>
        <end position="189"/>
    </location>
</feature>
<evidence type="ECO:0000313" key="2">
    <source>
        <dbReference type="EMBL" id="JAP82244.1"/>
    </source>
</evidence>
<dbReference type="Gene3D" id="2.40.128.20">
    <property type="match status" value="1"/>
</dbReference>
<accession>A0A131YSL6</accession>
<sequence length="189" mass="21805">MWEKQLCVAALFAAIMTTVYSACSSPCTPNNLYIQDFFNTTLPIWVLNSTTTTMLGCKVDVPFYIAGSTIYFGRIYTERRTTIRRNLTGTITTKEMDRIYIIEGRTCQQEQLVFMSYDRSCAVVKVTISNPRTSPYYELRVRNDSFSSEHLYECQVKYRSQKGEGHRVYAEDCQRILRPGCQVTSCYFG</sequence>
<keyword evidence="1" id="KW-0732">Signal</keyword>
<dbReference type="EMBL" id="GEDV01006313">
    <property type="protein sequence ID" value="JAP82244.1"/>
    <property type="molecule type" value="Transcribed_RNA"/>
</dbReference>
<protein>
    <submittedName>
        <fullName evidence="2">Lipocalin</fullName>
    </submittedName>
</protein>
<feature type="signal peptide" evidence="1">
    <location>
        <begin position="1"/>
        <end position="21"/>
    </location>
</feature>
<organism evidence="2">
    <name type="scientific">Rhipicephalus appendiculatus</name>
    <name type="common">Brown ear tick</name>
    <dbReference type="NCBI Taxonomy" id="34631"/>
    <lineage>
        <taxon>Eukaryota</taxon>
        <taxon>Metazoa</taxon>
        <taxon>Ecdysozoa</taxon>
        <taxon>Arthropoda</taxon>
        <taxon>Chelicerata</taxon>
        <taxon>Arachnida</taxon>
        <taxon>Acari</taxon>
        <taxon>Parasitiformes</taxon>
        <taxon>Ixodida</taxon>
        <taxon>Ixodoidea</taxon>
        <taxon>Ixodidae</taxon>
        <taxon>Rhipicephalinae</taxon>
        <taxon>Rhipicephalus</taxon>
        <taxon>Rhipicephalus</taxon>
    </lineage>
</organism>
<proteinExistence type="predicted"/>